<gene>
    <name evidence="2" type="ORF">RCL2_001240800</name>
</gene>
<dbReference type="Proteomes" id="UP000615446">
    <property type="component" value="Unassembled WGS sequence"/>
</dbReference>
<sequence>MSSSREPHEYFKKRASEWNIIGFLNTCELESFRQKIECYLCSLEMIKNTETSQRREKAQALFDKYKEEPRPDRELARKWECERVSKQVHIHNPTYFDYGSIHGPIHGTVNGTITGGTFIAGTSESKKDREKDLDKEINNFFQSPSEQKSTNPIKKRRKSEIISNEQGIFNEADNEEDKFEPDVQDSTSICEENDSDYKFASEDDDDLDYIPSDIEGQCPQPFLLSSQLEKFRESHKKMSVAHKWVLSFGRCVEDTLFEHCERLPVESLLHSWVIDLDDREAESLFTTEEWNEIQRAVKKLPETDRTFAGSMMRFSDVNTTSDLRREVSYVL</sequence>
<feature type="compositionally biased region" description="Acidic residues" evidence="1">
    <location>
        <begin position="172"/>
        <end position="183"/>
    </location>
</feature>
<feature type="compositionally biased region" description="Polar residues" evidence="1">
    <location>
        <begin position="139"/>
        <end position="152"/>
    </location>
</feature>
<protein>
    <submittedName>
        <fullName evidence="2">Uncharacterized protein</fullName>
    </submittedName>
</protein>
<feature type="region of interest" description="Disordered" evidence="1">
    <location>
        <begin position="137"/>
        <end position="194"/>
    </location>
</feature>
<dbReference type="OrthoDB" id="5340906at2759"/>
<dbReference type="AlphaFoldDB" id="A0A8H3QQI4"/>
<organism evidence="2 3">
    <name type="scientific">Rhizophagus clarus</name>
    <dbReference type="NCBI Taxonomy" id="94130"/>
    <lineage>
        <taxon>Eukaryota</taxon>
        <taxon>Fungi</taxon>
        <taxon>Fungi incertae sedis</taxon>
        <taxon>Mucoromycota</taxon>
        <taxon>Glomeromycotina</taxon>
        <taxon>Glomeromycetes</taxon>
        <taxon>Glomerales</taxon>
        <taxon>Glomeraceae</taxon>
        <taxon>Rhizophagus</taxon>
    </lineage>
</organism>
<dbReference type="EMBL" id="BLAL01000092">
    <property type="protein sequence ID" value="GES85324.1"/>
    <property type="molecule type" value="Genomic_DNA"/>
</dbReference>
<proteinExistence type="predicted"/>
<comment type="caution">
    <text evidence="2">The sequence shown here is derived from an EMBL/GenBank/DDBJ whole genome shotgun (WGS) entry which is preliminary data.</text>
</comment>
<evidence type="ECO:0000256" key="1">
    <source>
        <dbReference type="SAM" id="MobiDB-lite"/>
    </source>
</evidence>
<accession>A0A8H3QQI4</accession>
<evidence type="ECO:0000313" key="3">
    <source>
        <dbReference type="Proteomes" id="UP000615446"/>
    </source>
</evidence>
<reference evidence="2" key="1">
    <citation type="submission" date="2019-10" db="EMBL/GenBank/DDBJ databases">
        <title>Conservation and host-specific expression of non-tandemly repeated heterogenous ribosome RNA gene in arbuscular mycorrhizal fungi.</title>
        <authorList>
            <person name="Maeda T."/>
            <person name="Kobayashi Y."/>
            <person name="Nakagawa T."/>
            <person name="Ezawa T."/>
            <person name="Yamaguchi K."/>
            <person name="Bino T."/>
            <person name="Nishimoto Y."/>
            <person name="Shigenobu S."/>
            <person name="Kawaguchi M."/>
        </authorList>
    </citation>
    <scope>NUCLEOTIDE SEQUENCE</scope>
    <source>
        <strain evidence="2">HR1</strain>
    </source>
</reference>
<name>A0A8H3QQI4_9GLOM</name>
<evidence type="ECO:0000313" key="2">
    <source>
        <dbReference type="EMBL" id="GES85324.1"/>
    </source>
</evidence>